<proteinExistence type="predicted"/>
<evidence type="ECO:0000313" key="1">
    <source>
        <dbReference type="EMBL" id="MBX42851.1"/>
    </source>
</evidence>
<protein>
    <submittedName>
        <fullName evidence="1">Uncharacterized protein</fullName>
    </submittedName>
</protein>
<accession>A0A2P2NK18</accession>
<reference evidence="1" key="1">
    <citation type="submission" date="2018-02" db="EMBL/GenBank/DDBJ databases">
        <title>Rhizophora mucronata_Transcriptome.</title>
        <authorList>
            <person name="Meera S.P."/>
            <person name="Sreeshan A."/>
            <person name="Augustine A."/>
        </authorList>
    </citation>
    <scope>NUCLEOTIDE SEQUENCE</scope>
    <source>
        <tissue evidence="1">Leaf</tissue>
    </source>
</reference>
<sequence>MLTGLRGKVLVMGRPATISICRGGNKMEYGSVVLS</sequence>
<name>A0A2P2NK18_RHIMU</name>
<dbReference type="EMBL" id="GGEC01062367">
    <property type="protein sequence ID" value="MBX42851.1"/>
    <property type="molecule type" value="Transcribed_RNA"/>
</dbReference>
<dbReference type="AlphaFoldDB" id="A0A2P2NK18"/>
<organism evidence="1">
    <name type="scientific">Rhizophora mucronata</name>
    <name type="common">Asiatic mangrove</name>
    <dbReference type="NCBI Taxonomy" id="61149"/>
    <lineage>
        <taxon>Eukaryota</taxon>
        <taxon>Viridiplantae</taxon>
        <taxon>Streptophyta</taxon>
        <taxon>Embryophyta</taxon>
        <taxon>Tracheophyta</taxon>
        <taxon>Spermatophyta</taxon>
        <taxon>Magnoliopsida</taxon>
        <taxon>eudicotyledons</taxon>
        <taxon>Gunneridae</taxon>
        <taxon>Pentapetalae</taxon>
        <taxon>rosids</taxon>
        <taxon>fabids</taxon>
        <taxon>Malpighiales</taxon>
        <taxon>Rhizophoraceae</taxon>
        <taxon>Rhizophora</taxon>
    </lineage>
</organism>